<dbReference type="AlphaFoldDB" id="A0A0B1QZR1"/>
<gene>
    <name evidence="1" type="ORF">QU24_22325</name>
</gene>
<organism evidence="1 2">
    <name type="scientific">Pantoea rodasii</name>
    <dbReference type="NCBI Taxonomy" id="1076549"/>
    <lineage>
        <taxon>Bacteria</taxon>
        <taxon>Pseudomonadati</taxon>
        <taxon>Pseudomonadota</taxon>
        <taxon>Gammaproteobacteria</taxon>
        <taxon>Enterobacterales</taxon>
        <taxon>Erwiniaceae</taxon>
        <taxon>Pantoea</taxon>
    </lineage>
</organism>
<protein>
    <submittedName>
        <fullName evidence="1">Uncharacterized protein</fullName>
    </submittedName>
</protein>
<evidence type="ECO:0000313" key="2">
    <source>
        <dbReference type="Proteomes" id="UP000030853"/>
    </source>
</evidence>
<dbReference type="Proteomes" id="UP000030853">
    <property type="component" value="Unassembled WGS sequence"/>
</dbReference>
<accession>A0A0B1QZR1</accession>
<reference evidence="1 2" key="1">
    <citation type="submission" date="2014-11" db="EMBL/GenBank/DDBJ databases">
        <title>Genome sequencing of Pantoea rodasii ND03.</title>
        <authorList>
            <person name="Muhamad Yunos N.Y."/>
            <person name="Chan K.-G."/>
        </authorList>
    </citation>
    <scope>NUCLEOTIDE SEQUENCE [LARGE SCALE GENOMIC DNA]</scope>
    <source>
        <strain evidence="1 2">ND03</strain>
    </source>
</reference>
<sequence length="73" mass="7784">MISLDHTAALCSRITDNTDCITDNLSGLARVAVNFVHGPIKASPIAKKSRIHADRPPLPAADALLFGLAFMEL</sequence>
<proteinExistence type="predicted"/>
<dbReference type="EMBL" id="JTJJ01000103">
    <property type="protein sequence ID" value="KHJ65864.1"/>
    <property type="molecule type" value="Genomic_DNA"/>
</dbReference>
<comment type="caution">
    <text evidence="1">The sequence shown here is derived from an EMBL/GenBank/DDBJ whole genome shotgun (WGS) entry which is preliminary data.</text>
</comment>
<name>A0A0B1QZR1_9GAMM</name>
<evidence type="ECO:0000313" key="1">
    <source>
        <dbReference type="EMBL" id="KHJ65864.1"/>
    </source>
</evidence>